<dbReference type="PANTHER" id="PTHR34071:SF2">
    <property type="entry name" value="FLAVIN-NUCLEOTIDE-BINDING PROTEIN"/>
    <property type="match status" value="1"/>
</dbReference>
<name>A0A212L8D3_9BACT</name>
<dbReference type="EMBL" id="FMJC01000002">
    <property type="protein sequence ID" value="SCM73778.1"/>
    <property type="molecule type" value="Genomic_DNA"/>
</dbReference>
<gene>
    <name evidence="1" type="ORF">KL86DES1_21515</name>
</gene>
<dbReference type="SUPFAM" id="SSF50475">
    <property type="entry name" value="FMN-binding split barrel"/>
    <property type="match status" value="1"/>
</dbReference>
<dbReference type="RefSeq" id="WP_179980843.1">
    <property type="nucleotide sequence ID" value="NZ_LT608333.1"/>
</dbReference>
<evidence type="ECO:0000313" key="1">
    <source>
        <dbReference type="EMBL" id="SCM73778.1"/>
    </source>
</evidence>
<dbReference type="InterPro" id="IPR024747">
    <property type="entry name" value="Pyridox_Oxase-rel"/>
</dbReference>
<accession>A0A212L8D3</accession>
<dbReference type="PANTHER" id="PTHR34071">
    <property type="entry name" value="5-NITROIMIDAZOLE ANTIBIOTICS RESISTANCE PROTEIN, NIMA-FAMILY-RELATED PROTEIN-RELATED"/>
    <property type="match status" value="1"/>
</dbReference>
<dbReference type="Gene3D" id="2.30.110.10">
    <property type="entry name" value="Electron Transport, Fmn-binding Protein, Chain A"/>
    <property type="match status" value="1"/>
</dbReference>
<protein>
    <submittedName>
        <fullName evidence="1">Pyridoxamine 5'-phosphate oxidase-related FMN-binding</fullName>
    </submittedName>
</protein>
<dbReference type="InterPro" id="IPR012349">
    <property type="entry name" value="Split_barrel_FMN-bd"/>
</dbReference>
<proteinExistence type="predicted"/>
<dbReference type="Pfam" id="PF12900">
    <property type="entry name" value="Pyridox_ox_2"/>
    <property type="match status" value="1"/>
</dbReference>
<sequence>MRRHKSECNDPAFFDEVFSTADDLFLAMHDGEYPYVLPLNFVRQGQALYIHCALEGHKLDCIRQNPRVAFTLIADVTIHREKSTTYFKSLCGKGTACIVEDEAEKGRALDAIAQRYAALCPQPTPTASIKRTAIVRIDIEELTGKRKLPSGTA</sequence>
<organism evidence="1">
    <name type="scientific">uncultured Desulfovibrio sp</name>
    <dbReference type="NCBI Taxonomy" id="167968"/>
    <lineage>
        <taxon>Bacteria</taxon>
        <taxon>Pseudomonadati</taxon>
        <taxon>Thermodesulfobacteriota</taxon>
        <taxon>Desulfovibrionia</taxon>
        <taxon>Desulfovibrionales</taxon>
        <taxon>Desulfovibrionaceae</taxon>
        <taxon>Desulfovibrio</taxon>
        <taxon>environmental samples</taxon>
    </lineage>
</organism>
<dbReference type="AlphaFoldDB" id="A0A212L8D3"/>
<reference evidence="1" key="1">
    <citation type="submission" date="2016-08" db="EMBL/GenBank/DDBJ databases">
        <authorList>
            <person name="Seilhamer J.J."/>
        </authorList>
    </citation>
    <scope>NUCLEOTIDE SEQUENCE</scope>
    <source>
        <strain evidence="1">86-1</strain>
    </source>
</reference>